<dbReference type="STRING" id="1122195.SAMN02745164_00765"/>
<protein>
    <recommendedName>
        <fullName evidence="3">Iron-only hydrogenase system regulator</fullName>
    </recommendedName>
</protein>
<organism evidence="1 2">
    <name type="scientific">Marinitoga hydrogenitolerans (strain DSM 16785 / JCM 12826 / AT1271)</name>
    <dbReference type="NCBI Taxonomy" id="1122195"/>
    <lineage>
        <taxon>Bacteria</taxon>
        <taxon>Thermotogati</taxon>
        <taxon>Thermotogota</taxon>
        <taxon>Thermotogae</taxon>
        <taxon>Petrotogales</taxon>
        <taxon>Petrotogaceae</taxon>
        <taxon>Marinitoga</taxon>
    </lineage>
</organism>
<proteinExistence type="predicted"/>
<dbReference type="Gene3D" id="3.30.70.1150">
    <property type="entry name" value="ACT-like. Chain A, domain 2"/>
    <property type="match status" value="1"/>
</dbReference>
<dbReference type="AlphaFoldDB" id="A0A1M4USY8"/>
<dbReference type="InterPro" id="IPR023860">
    <property type="entry name" value="FeFe-hyd_TM1266"/>
</dbReference>
<dbReference type="OrthoDB" id="1121298at2"/>
<dbReference type="SUPFAM" id="SSF55021">
    <property type="entry name" value="ACT-like"/>
    <property type="match status" value="1"/>
</dbReference>
<evidence type="ECO:0000313" key="2">
    <source>
        <dbReference type="Proteomes" id="UP000184334"/>
    </source>
</evidence>
<gene>
    <name evidence="1" type="ORF">SAMN02745164_00765</name>
</gene>
<dbReference type="Pfam" id="PF21699">
    <property type="entry name" value="TM1266-like"/>
    <property type="match status" value="1"/>
</dbReference>
<dbReference type="Proteomes" id="UP000184334">
    <property type="component" value="Unassembled WGS sequence"/>
</dbReference>
<dbReference type="InterPro" id="IPR027271">
    <property type="entry name" value="Acetolactate_synth/TF_NikR_C"/>
</dbReference>
<evidence type="ECO:0008006" key="3">
    <source>
        <dbReference type="Google" id="ProtNLM"/>
    </source>
</evidence>
<dbReference type="InterPro" id="IPR045865">
    <property type="entry name" value="ACT-like_dom_sf"/>
</dbReference>
<accession>A0A1M4USY8</accession>
<evidence type="ECO:0000313" key="1">
    <source>
        <dbReference type="EMBL" id="SHE59852.1"/>
    </source>
</evidence>
<comment type="caution">
    <text evidence="1">The sequence shown here is derived from an EMBL/GenBank/DDBJ whole genome shotgun (WGS) entry which is preliminary data.</text>
</comment>
<reference evidence="1" key="1">
    <citation type="submission" date="2016-11" db="EMBL/GenBank/DDBJ databases">
        <authorList>
            <person name="Varghese N."/>
            <person name="Submissions S."/>
        </authorList>
    </citation>
    <scope>NUCLEOTIDE SEQUENCE [LARGE SCALE GENOMIC DNA]</scope>
    <source>
        <strain evidence="1">DSM 16785</strain>
    </source>
</reference>
<dbReference type="RefSeq" id="WP_072863609.1">
    <property type="nucleotide sequence ID" value="NZ_FQUI01000008.1"/>
</dbReference>
<name>A0A1M4USY8_MARH1</name>
<sequence length="85" mass="9693">MGKIRVLGIYIHDRKKEAGEVQKLLTGFGCIIKTRLGLHDAFDDDCSDRGLILLELAGDQNLWKDLEEKLSKIEGINVKKMDFEF</sequence>
<dbReference type="EMBL" id="FQUI01000008">
    <property type="protein sequence ID" value="SHE59852.1"/>
    <property type="molecule type" value="Genomic_DNA"/>
</dbReference>
<keyword evidence="2" id="KW-1185">Reference proteome</keyword>